<evidence type="ECO:0000256" key="6">
    <source>
        <dbReference type="SAM" id="Phobius"/>
    </source>
</evidence>
<dbReference type="RefSeq" id="WP_130244794.1">
    <property type="nucleotide sequence ID" value="NZ_PPUZ01000023.1"/>
</dbReference>
<dbReference type="AlphaFoldDB" id="A0A4Q7EDV8"/>
<dbReference type="GO" id="GO:0005886">
    <property type="term" value="C:plasma membrane"/>
    <property type="evidence" value="ECO:0007669"/>
    <property type="project" value="UniProtKB-SubCell"/>
</dbReference>
<keyword evidence="3 6" id="KW-0812">Transmembrane</keyword>
<evidence type="ECO:0000256" key="1">
    <source>
        <dbReference type="ARBA" id="ARBA00004651"/>
    </source>
</evidence>
<organism evidence="7 8">
    <name type="scientific">Pseudoalteromonas rubra</name>
    <dbReference type="NCBI Taxonomy" id="43658"/>
    <lineage>
        <taxon>Bacteria</taxon>
        <taxon>Pseudomonadati</taxon>
        <taxon>Pseudomonadota</taxon>
        <taxon>Gammaproteobacteria</taxon>
        <taxon>Alteromonadales</taxon>
        <taxon>Pseudoalteromonadaceae</taxon>
        <taxon>Pseudoalteromonas</taxon>
    </lineage>
</organism>
<protein>
    <submittedName>
        <fullName evidence="7">Lysine transporter LysE</fullName>
    </submittedName>
</protein>
<gene>
    <name evidence="7" type="ORF">C3B51_08830</name>
</gene>
<dbReference type="PANTHER" id="PTHR30086:SF20">
    <property type="entry name" value="ARGININE EXPORTER PROTEIN ARGO-RELATED"/>
    <property type="match status" value="1"/>
</dbReference>
<proteinExistence type="predicted"/>
<evidence type="ECO:0000256" key="4">
    <source>
        <dbReference type="ARBA" id="ARBA00022989"/>
    </source>
</evidence>
<accession>A0A4Q7EDV8</accession>
<comment type="subcellular location">
    <subcellularLocation>
        <location evidence="1">Cell membrane</location>
        <topology evidence="1">Multi-pass membrane protein</topology>
    </subcellularLocation>
</comment>
<reference evidence="7 8" key="1">
    <citation type="submission" date="2018-01" db="EMBL/GenBank/DDBJ databases">
        <title>Co-occurrence of chitin degradation, pigmentation and bioactivity in marine Pseudoalteromonas.</title>
        <authorList>
            <person name="Paulsen S."/>
            <person name="Gram L."/>
            <person name="Machado H."/>
        </authorList>
    </citation>
    <scope>NUCLEOTIDE SEQUENCE [LARGE SCALE GENOMIC DNA]</scope>
    <source>
        <strain evidence="7 8">S1946</strain>
    </source>
</reference>
<keyword evidence="4 6" id="KW-1133">Transmembrane helix</keyword>
<dbReference type="PANTHER" id="PTHR30086">
    <property type="entry name" value="ARGININE EXPORTER PROTEIN ARGO"/>
    <property type="match status" value="1"/>
</dbReference>
<dbReference type="InterPro" id="IPR001123">
    <property type="entry name" value="LeuE-type"/>
</dbReference>
<sequence>MDYLYAIILFAISSSVTPGPNNIMVMTSGVNFGIQRSLPLLSGICIGFAFMLLLVGIGFSRLFEWFPGLHMLIKCAGVLYLLYLALLIARSADTQDAESQGQPLSFLKGALFQWINGKAWVVATGAVAAFTTVGGGVDSQTMLIAAIFLLVSFPCVGVWLLFGSLLQNWLSSAASRQRFNLAMALLLVISVLPVLQEILVQLSGQIIGS</sequence>
<evidence type="ECO:0000256" key="3">
    <source>
        <dbReference type="ARBA" id="ARBA00022692"/>
    </source>
</evidence>
<name>A0A4Q7EDV8_9GAMM</name>
<dbReference type="GO" id="GO:0015171">
    <property type="term" value="F:amino acid transmembrane transporter activity"/>
    <property type="evidence" value="ECO:0007669"/>
    <property type="project" value="TreeGrafter"/>
</dbReference>
<evidence type="ECO:0000313" key="8">
    <source>
        <dbReference type="Proteomes" id="UP000292345"/>
    </source>
</evidence>
<feature type="transmembrane region" description="Helical" evidence="6">
    <location>
        <begin position="38"/>
        <end position="59"/>
    </location>
</feature>
<comment type="caution">
    <text evidence="7">The sequence shown here is derived from an EMBL/GenBank/DDBJ whole genome shotgun (WGS) entry which is preliminary data.</text>
</comment>
<evidence type="ECO:0000256" key="2">
    <source>
        <dbReference type="ARBA" id="ARBA00022475"/>
    </source>
</evidence>
<feature type="transmembrane region" description="Helical" evidence="6">
    <location>
        <begin position="6"/>
        <end position="26"/>
    </location>
</feature>
<dbReference type="GO" id="GO:0033228">
    <property type="term" value="P:cysteine export across plasma membrane"/>
    <property type="evidence" value="ECO:0007669"/>
    <property type="project" value="TreeGrafter"/>
</dbReference>
<evidence type="ECO:0000256" key="5">
    <source>
        <dbReference type="ARBA" id="ARBA00023136"/>
    </source>
</evidence>
<feature type="transmembrane region" description="Helical" evidence="6">
    <location>
        <begin position="178"/>
        <end position="195"/>
    </location>
</feature>
<dbReference type="Proteomes" id="UP000292345">
    <property type="component" value="Unassembled WGS sequence"/>
</dbReference>
<keyword evidence="5 6" id="KW-0472">Membrane</keyword>
<keyword evidence="2" id="KW-1003">Cell membrane</keyword>
<dbReference type="EMBL" id="PPUZ01000023">
    <property type="protein sequence ID" value="RZM81276.1"/>
    <property type="molecule type" value="Genomic_DNA"/>
</dbReference>
<feature type="transmembrane region" description="Helical" evidence="6">
    <location>
        <begin position="142"/>
        <end position="166"/>
    </location>
</feature>
<evidence type="ECO:0000313" key="7">
    <source>
        <dbReference type="EMBL" id="RZM81276.1"/>
    </source>
</evidence>
<dbReference type="Pfam" id="PF01810">
    <property type="entry name" value="LysE"/>
    <property type="match status" value="1"/>
</dbReference>
<feature type="transmembrane region" description="Helical" evidence="6">
    <location>
        <begin position="71"/>
        <end position="89"/>
    </location>
</feature>
<feature type="transmembrane region" description="Helical" evidence="6">
    <location>
        <begin position="110"/>
        <end position="130"/>
    </location>
</feature>